<gene>
    <name evidence="5" type="ORF">SAMN05216388_10504</name>
</gene>
<dbReference type="EMBL" id="FOCX01000050">
    <property type="protein sequence ID" value="SEP23264.1"/>
    <property type="molecule type" value="Genomic_DNA"/>
</dbReference>
<dbReference type="SUPFAM" id="SSF53448">
    <property type="entry name" value="Nucleotide-diphospho-sugar transferases"/>
    <property type="match status" value="1"/>
</dbReference>
<organism evidence="5 6">
    <name type="scientific">Halorientalis persicus</name>
    <dbReference type="NCBI Taxonomy" id="1367881"/>
    <lineage>
        <taxon>Archaea</taxon>
        <taxon>Methanobacteriati</taxon>
        <taxon>Methanobacteriota</taxon>
        <taxon>Stenosarchaea group</taxon>
        <taxon>Halobacteria</taxon>
        <taxon>Halobacteriales</taxon>
        <taxon>Haloarculaceae</taxon>
        <taxon>Halorientalis</taxon>
    </lineage>
</organism>
<evidence type="ECO:0000256" key="2">
    <source>
        <dbReference type="ARBA" id="ARBA00022676"/>
    </source>
</evidence>
<reference evidence="6" key="1">
    <citation type="submission" date="2016-10" db="EMBL/GenBank/DDBJ databases">
        <authorList>
            <person name="Varghese N."/>
            <person name="Submissions S."/>
        </authorList>
    </citation>
    <scope>NUCLEOTIDE SEQUENCE [LARGE SCALE GENOMIC DNA]</scope>
    <source>
        <strain evidence="6">IBRC-M 10043</strain>
    </source>
</reference>
<dbReference type="Pfam" id="PF00535">
    <property type="entry name" value="Glycos_transf_2"/>
    <property type="match status" value="1"/>
</dbReference>
<feature type="domain" description="Glycosyltransferase 2-like" evidence="4">
    <location>
        <begin position="54"/>
        <end position="113"/>
    </location>
</feature>
<accession>A0A1H8W6I2</accession>
<dbReference type="InterPro" id="IPR001173">
    <property type="entry name" value="Glyco_trans_2-like"/>
</dbReference>
<dbReference type="InterPro" id="IPR029044">
    <property type="entry name" value="Nucleotide-diphossugar_trans"/>
</dbReference>
<sequence>MTDRIEKPIVSPDPDVSVVIPTIPENDHDQVVSHLRDQTHDDYEVIVVNDGDIGVCEARNEGIKASSSPLVAFTDDDTHPPDDWIEVIHQSFSETSAGIIEGPVSGGFEHTTPGMYVTCNMAVHRECFEEIGMFDSLLDGWREDTDLGWRVEKAFGSKWIEEMEMVHEGPPNSSYDPDLEAVFREKHPEMYQERVVPDSILGKVNHQLWKLGFWDVVDKVRS</sequence>
<evidence type="ECO:0000313" key="6">
    <source>
        <dbReference type="Proteomes" id="UP000198775"/>
    </source>
</evidence>
<keyword evidence="3 5" id="KW-0808">Transferase</keyword>
<dbReference type="PANTHER" id="PTHR43179">
    <property type="entry name" value="RHAMNOSYLTRANSFERASE WBBL"/>
    <property type="match status" value="1"/>
</dbReference>
<evidence type="ECO:0000256" key="1">
    <source>
        <dbReference type="ARBA" id="ARBA00006739"/>
    </source>
</evidence>
<dbReference type="RefSeq" id="WP_092664532.1">
    <property type="nucleotide sequence ID" value="NZ_FOCX01000050.1"/>
</dbReference>
<dbReference type="Proteomes" id="UP000198775">
    <property type="component" value="Unassembled WGS sequence"/>
</dbReference>
<keyword evidence="2" id="KW-0328">Glycosyltransferase</keyword>
<dbReference type="AlphaFoldDB" id="A0A1H8W6I2"/>
<comment type="similarity">
    <text evidence="1">Belongs to the glycosyltransferase 2 family.</text>
</comment>
<dbReference type="PANTHER" id="PTHR43179:SF12">
    <property type="entry name" value="GALACTOFURANOSYLTRANSFERASE GLFT2"/>
    <property type="match status" value="1"/>
</dbReference>
<evidence type="ECO:0000259" key="4">
    <source>
        <dbReference type="Pfam" id="PF00535"/>
    </source>
</evidence>
<proteinExistence type="inferred from homology"/>
<dbReference type="Gene3D" id="3.90.550.10">
    <property type="entry name" value="Spore Coat Polysaccharide Biosynthesis Protein SpsA, Chain A"/>
    <property type="match status" value="1"/>
</dbReference>
<evidence type="ECO:0000256" key="3">
    <source>
        <dbReference type="ARBA" id="ARBA00022679"/>
    </source>
</evidence>
<protein>
    <submittedName>
        <fullName evidence="5">Glycosyl transferase family 2</fullName>
    </submittedName>
</protein>
<evidence type="ECO:0000313" key="5">
    <source>
        <dbReference type="EMBL" id="SEP23264.1"/>
    </source>
</evidence>
<dbReference type="OrthoDB" id="46222at2157"/>
<name>A0A1H8W6I2_9EURY</name>
<dbReference type="GO" id="GO:0016757">
    <property type="term" value="F:glycosyltransferase activity"/>
    <property type="evidence" value="ECO:0007669"/>
    <property type="project" value="UniProtKB-KW"/>
</dbReference>
<keyword evidence="6" id="KW-1185">Reference proteome</keyword>